<feature type="compositionally biased region" description="Acidic residues" evidence="2">
    <location>
        <begin position="105"/>
        <end position="119"/>
    </location>
</feature>
<dbReference type="GO" id="GO:0030246">
    <property type="term" value="F:carbohydrate binding"/>
    <property type="evidence" value="ECO:0007669"/>
    <property type="project" value="InterPro"/>
</dbReference>
<dbReference type="PANTHER" id="PTHR42976">
    <property type="entry name" value="BIFUNCTIONAL CHITINASE/LYSOZYME-RELATED"/>
    <property type="match status" value="1"/>
</dbReference>
<reference evidence="4 5" key="1">
    <citation type="submission" date="2018-10" db="EMBL/GenBank/DDBJ databases">
        <title>Natrarchaeobius chitinivorans gen. nov., sp. nov., and Natrarchaeobius haloalkaliphilus sp. nov., alkaliphilic, chitin-utilizing haloarchaea from hypersaline alkaline lakes.</title>
        <authorList>
            <person name="Sorokin D.Y."/>
            <person name="Elcheninov A.G."/>
            <person name="Kostrikina N.A."/>
            <person name="Bale N.J."/>
            <person name="Sinninghe Damste J.S."/>
            <person name="Khijniak T.V."/>
            <person name="Kublanov I.V."/>
            <person name="Toshchakov S.V."/>
        </authorList>
    </citation>
    <scope>NUCLEOTIDE SEQUENCE [LARGE SCALE GENOMIC DNA]</scope>
    <source>
        <strain evidence="4 5">AArcht4T</strain>
    </source>
</reference>
<dbReference type="GO" id="GO:0005576">
    <property type="term" value="C:extracellular region"/>
    <property type="evidence" value="ECO:0007669"/>
    <property type="project" value="InterPro"/>
</dbReference>
<dbReference type="Gene3D" id="2.60.40.10">
    <property type="entry name" value="Immunoglobulins"/>
    <property type="match status" value="1"/>
</dbReference>
<evidence type="ECO:0000256" key="2">
    <source>
        <dbReference type="SAM" id="MobiDB-lite"/>
    </source>
</evidence>
<dbReference type="InterPro" id="IPR036573">
    <property type="entry name" value="CBM_sf_5/12"/>
</dbReference>
<dbReference type="CDD" id="cd12215">
    <property type="entry name" value="ChiC_BD"/>
    <property type="match status" value="1"/>
</dbReference>
<keyword evidence="5" id="KW-1185">Reference proteome</keyword>
<protein>
    <submittedName>
        <fullName evidence="4">PKD domain-containing protein</fullName>
    </submittedName>
</protein>
<keyword evidence="1" id="KW-0378">Hydrolase</keyword>
<dbReference type="InterPro" id="IPR035986">
    <property type="entry name" value="PKD_dom_sf"/>
</dbReference>
<dbReference type="Proteomes" id="UP000282323">
    <property type="component" value="Unassembled WGS sequence"/>
</dbReference>
<evidence type="ECO:0000259" key="3">
    <source>
        <dbReference type="PROSITE" id="PS50093"/>
    </source>
</evidence>
<dbReference type="PROSITE" id="PS50093">
    <property type="entry name" value="PKD"/>
    <property type="match status" value="1"/>
</dbReference>
<dbReference type="SUPFAM" id="SSF51055">
    <property type="entry name" value="Carbohydrate binding domain"/>
    <property type="match status" value="1"/>
</dbReference>
<dbReference type="AlphaFoldDB" id="A0A3N6MDD3"/>
<dbReference type="Pfam" id="PF18911">
    <property type="entry name" value="PKD_4"/>
    <property type="match status" value="1"/>
</dbReference>
<dbReference type="GO" id="GO:0005975">
    <property type="term" value="P:carbohydrate metabolic process"/>
    <property type="evidence" value="ECO:0007669"/>
    <property type="project" value="InterPro"/>
</dbReference>
<evidence type="ECO:0000256" key="1">
    <source>
        <dbReference type="ARBA" id="ARBA00022801"/>
    </source>
</evidence>
<dbReference type="InterPro" id="IPR003610">
    <property type="entry name" value="CBM5/12"/>
</dbReference>
<dbReference type="InterPro" id="IPR000601">
    <property type="entry name" value="PKD_dom"/>
</dbReference>
<feature type="compositionally biased region" description="Low complexity" evidence="2">
    <location>
        <begin position="492"/>
        <end position="504"/>
    </location>
</feature>
<dbReference type="InterPro" id="IPR017853">
    <property type="entry name" value="GH"/>
</dbReference>
<dbReference type="CDD" id="cd06543">
    <property type="entry name" value="GH18_PF-ChiA-like"/>
    <property type="match status" value="1"/>
</dbReference>
<dbReference type="SMART" id="SM00495">
    <property type="entry name" value="ChtBD3"/>
    <property type="match status" value="1"/>
</dbReference>
<dbReference type="GO" id="GO:0004553">
    <property type="term" value="F:hydrolase activity, hydrolyzing O-glycosyl compounds"/>
    <property type="evidence" value="ECO:0007669"/>
    <property type="project" value="InterPro"/>
</dbReference>
<name>A0A3N6MDD3_NATCH</name>
<dbReference type="InterPro" id="IPR013783">
    <property type="entry name" value="Ig-like_fold"/>
</dbReference>
<dbReference type="Gene3D" id="3.20.20.80">
    <property type="entry name" value="Glycosidases"/>
    <property type="match status" value="1"/>
</dbReference>
<dbReference type="SMART" id="SM00089">
    <property type="entry name" value="PKD"/>
    <property type="match status" value="1"/>
</dbReference>
<feature type="compositionally biased region" description="Acidic residues" evidence="2">
    <location>
        <begin position="135"/>
        <end position="146"/>
    </location>
</feature>
<feature type="compositionally biased region" description="Low complexity" evidence="2">
    <location>
        <begin position="123"/>
        <end position="132"/>
    </location>
</feature>
<gene>
    <name evidence="4" type="ORF">EA473_14625</name>
</gene>
<evidence type="ECO:0000313" key="4">
    <source>
        <dbReference type="EMBL" id="RQG93561.1"/>
    </source>
</evidence>
<comment type="caution">
    <text evidence="4">The sequence shown here is derived from an EMBL/GenBank/DDBJ whole genome shotgun (WGS) entry which is preliminary data.</text>
</comment>
<dbReference type="InterPro" id="IPR022409">
    <property type="entry name" value="PKD/Chitinase_dom"/>
</dbReference>
<dbReference type="InterPro" id="IPR052750">
    <property type="entry name" value="GH18_Chitinase"/>
</dbReference>
<dbReference type="SUPFAM" id="SSF51445">
    <property type="entry name" value="(Trans)glycosidases"/>
    <property type="match status" value="1"/>
</dbReference>
<dbReference type="SUPFAM" id="SSF49299">
    <property type="entry name" value="PKD domain"/>
    <property type="match status" value="1"/>
</dbReference>
<feature type="compositionally biased region" description="Basic and acidic residues" evidence="2">
    <location>
        <begin position="477"/>
        <end position="487"/>
    </location>
</feature>
<feature type="domain" description="PKD" evidence="3">
    <location>
        <begin position="123"/>
        <end position="201"/>
    </location>
</feature>
<dbReference type="EMBL" id="REGA01000013">
    <property type="protein sequence ID" value="RQG93561.1"/>
    <property type="molecule type" value="Genomic_DNA"/>
</dbReference>
<dbReference type="Gene3D" id="2.10.10.20">
    <property type="entry name" value="Carbohydrate-binding module superfamily 5/12"/>
    <property type="match status" value="1"/>
</dbReference>
<dbReference type="PANTHER" id="PTHR42976:SF1">
    <property type="entry name" value="GH18 DOMAIN-CONTAINING PROTEIN-RELATED"/>
    <property type="match status" value="1"/>
</dbReference>
<sequence>MGEGDDRQLSRSTNCGYVGLRTRARTARDTMKRTRRSVLSNATKLSVLLAGIGASGVVTADDGEYPQWDPDAVYTSGDRVAYDGSAWEAQWWTQGDEPGSYEWGPWEEVDGDGDPDPEPPEGPTAAFSTSSPSPEPDEEVTFDAEGSDGEIESYAWEFGDGTEATGQVVSHAYAEEGTYDVELTVTDVDGETDAAIETIDVAEEDDAPPVDPGDIPDRVFAPYHHLTTDPDTSPLEWADPAGTDYFHLAFILSTGDGTPAWDGDVDHVVGESQFDDEIRELQEQGGQVIISFGGAVGNYLASDYDDPNELADTLEFIVDEYDCPYLDIDDEAPDMSVVDLRNEALSILQDRRPEVHVGYTVRTRVTGVADTEIITNAIDNGVDVSYVNLMTMNWGWVRTSAENCIQCAEGTHDQLQEWYPDKSDDELYDMIGITPMIGVQNSGGPFYPEDADEVRAYAEENDLSLLSFWSIERDNPGDGLDAEHSGIDQEPFEFSENFSPFTSE</sequence>
<organism evidence="4 5">
    <name type="scientific">Natrarchaeobius chitinivorans</name>
    <dbReference type="NCBI Taxonomy" id="1679083"/>
    <lineage>
        <taxon>Archaea</taxon>
        <taxon>Methanobacteriati</taxon>
        <taxon>Methanobacteriota</taxon>
        <taxon>Stenosarchaea group</taxon>
        <taxon>Halobacteria</taxon>
        <taxon>Halobacteriales</taxon>
        <taxon>Natrialbaceae</taxon>
        <taxon>Natrarchaeobius</taxon>
    </lineage>
</organism>
<evidence type="ECO:0000313" key="5">
    <source>
        <dbReference type="Proteomes" id="UP000282323"/>
    </source>
</evidence>
<feature type="region of interest" description="Disordered" evidence="2">
    <location>
        <begin position="95"/>
        <end position="146"/>
    </location>
</feature>
<accession>A0A3N6MDD3</accession>
<dbReference type="Pfam" id="PF02839">
    <property type="entry name" value="CBM_5_12"/>
    <property type="match status" value="1"/>
</dbReference>
<proteinExistence type="predicted"/>
<dbReference type="CDD" id="cd00146">
    <property type="entry name" value="PKD"/>
    <property type="match status" value="1"/>
</dbReference>
<feature type="region of interest" description="Disordered" evidence="2">
    <location>
        <begin position="477"/>
        <end position="504"/>
    </location>
</feature>